<feature type="transmembrane region" description="Helical" evidence="1">
    <location>
        <begin position="100"/>
        <end position="119"/>
    </location>
</feature>
<reference evidence="2" key="1">
    <citation type="submission" date="2019-08" db="EMBL/GenBank/DDBJ databases">
        <authorList>
            <person name="Kucharzyk K."/>
            <person name="Murdoch R.W."/>
            <person name="Higgins S."/>
            <person name="Loffler F."/>
        </authorList>
    </citation>
    <scope>NUCLEOTIDE SEQUENCE</scope>
</reference>
<comment type="caution">
    <text evidence="2">The sequence shown here is derived from an EMBL/GenBank/DDBJ whole genome shotgun (WGS) entry which is preliminary data.</text>
</comment>
<dbReference type="AlphaFoldDB" id="A0A644VIC8"/>
<keyword evidence="1" id="KW-1133">Transmembrane helix</keyword>
<keyword evidence="1" id="KW-0472">Membrane</keyword>
<organism evidence="2">
    <name type="scientific">bioreactor metagenome</name>
    <dbReference type="NCBI Taxonomy" id="1076179"/>
    <lineage>
        <taxon>unclassified sequences</taxon>
        <taxon>metagenomes</taxon>
        <taxon>ecological metagenomes</taxon>
    </lineage>
</organism>
<keyword evidence="1" id="KW-0812">Transmembrane</keyword>
<evidence type="ECO:0000256" key="1">
    <source>
        <dbReference type="SAM" id="Phobius"/>
    </source>
</evidence>
<protein>
    <recommendedName>
        <fullName evidence="3">DoxX family membrane protein</fullName>
    </recommendedName>
</protein>
<dbReference type="PANTHER" id="PTHR36974">
    <property type="entry name" value="MEMBRANE PROTEIN-RELATED"/>
    <property type="match status" value="1"/>
</dbReference>
<feature type="transmembrane region" description="Helical" evidence="1">
    <location>
        <begin position="32"/>
        <end position="54"/>
    </location>
</feature>
<feature type="transmembrane region" description="Helical" evidence="1">
    <location>
        <begin position="74"/>
        <end position="93"/>
    </location>
</feature>
<gene>
    <name evidence="2" type="ORF">SDC9_37128</name>
</gene>
<sequence length="170" mass="19312">MNDIIVKDKKSNSDEMKISERLQWGYNVKTHWILSFFRILLGLSLLFAGVSHLTFARAEFVAQVPNWVPVPDDLTVLLSGFAEILLGLALLVLPGWKALTGWVVAIFFVIIFPGNIAQYMNQIDAFGLDTDRARLIRLFFQPVLVAWALWSTGAYNAFKNRNINTIVRKK</sequence>
<evidence type="ECO:0008006" key="3">
    <source>
        <dbReference type="Google" id="ProtNLM"/>
    </source>
</evidence>
<proteinExistence type="predicted"/>
<evidence type="ECO:0000313" key="2">
    <source>
        <dbReference type="EMBL" id="MPL91066.1"/>
    </source>
</evidence>
<name>A0A644VIC8_9ZZZZ</name>
<feature type="transmembrane region" description="Helical" evidence="1">
    <location>
        <begin position="139"/>
        <end position="158"/>
    </location>
</feature>
<dbReference type="PANTHER" id="PTHR36974:SF1">
    <property type="entry name" value="DOXX FAMILY MEMBRANE PROTEIN"/>
    <property type="match status" value="1"/>
</dbReference>
<accession>A0A644VIC8</accession>
<dbReference type="EMBL" id="VSSQ01000319">
    <property type="protein sequence ID" value="MPL91066.1"/>
    <property type="molecule type" value="Genomic_DNA"/>
</dbReference>